<evidence type="ECO:0000259" key="4">
    <source>
        <dbReference type="Pfam" id="PF00185"/>
    </source>
</evidence>
<dbReference type="AlphaFoldDB" id="A0A7V3ZUC2"/>
<dbReference type="SUPFAM" id="SSF53671">
    <property type="entry name" value="Aspartate/ornithine carbamoyltransferase"/>
    <property type="match status" value="1"/>
</dbReference>
<organism evidence="6">
    <name type="scientific">candidate division WOR-3 bacterium</name>
    <dbReference type="NCBI Taxonomy" id="2052148"/>
    <lineage>
        <taxon>Bacteria</taxon>
        <taxon>Bacteria division WOR-3</taxon>
    </lineage>
</organism>
<keyword evidence="1 3" id="KW-0808">Transferase</keyword>
<dbReference type="PANTHER" id="PTHR45753">
    <property type="entry name" value="ORNITHINE CARBAMOYLTRANSFERASE, MITOCHONDRIAL"/>
    <property type="match status" value="1"/>
</dbReference>
<protein>
    <recommendedName>
        <fullName evidence="2">Ornithine carbamoyltransferase</fullName>
        <ecNumber evidence="2">2.1.3.3</ecNumber>
    </recommendedName>
</protein>
<dbReference type="EMBL" id="DTDR01000044">
    <property type="protein sequence ID" value="HGK63238.1"/>
    <property type="molecule type" value="Genomic_DNA"/>
</dbReference>
<evidence type="ECO:0000256" key="2">
    <source>
        <dbReference type="NCBIfam" id="TIGR00658"/>
    </source>
</evidence>
<dbReference type="NCBIfam" id="TIGR00658">
    <property type="entry name" value="orni_carb_tr"/>
    <property type="match status" value="1"/>
</dbReference>
<comment type="caution">
    <text evidence="6">The sequence shown here is derived from an EMBL/GenBank/DDBJ whole genome shotgun (WGS) entry which is preliminary data.</text>
</comment>
<dbReference type="PRINTS" id="PR00102">
    <property type="entry name" value="OTCASE"/>
</dbReference>
<dbReference type="InterPro" id="IPR002292">
    <property type="entry name" value="Orn/put_carbamltrans"/>
</dbReference>
<dbReference type="Gene3D" id="3.40.50.1370">
    <property type="entry name" value="Aspartate/ornithine carbamoyltransferase"/>
    <property type="match status" value="2"/>
</dbReference>
<evidence type="ECO:0000259" key="5">
    <source>
        <dbReference type="Pfam" id="PF02729"/>
    </source>
</evidence>
<name>A0A7V3ZUC2_UNCW3</name>
<reference evidence="6" key="1">
    <citation type="journal article" date="2020" name="mSystems">
        <title>Genome- and Community-Level Interaction Insights into Carbon Utilization and Element Cycling Functions of Hydrothermarchaeota in Hydrothermal Sediment.</title>
        <authorList>
            <person name="Zhou Z."/>
            <person name="Liu Y."/>
            <person name="Xu W."/>
            <person name="Pan J."/>
            <person name="Luo Z.H."/>
            <person name="Li M."/>
        </authorList>
    </citation>
    <scope>NUCLEOTIDE SEQUENCE [LARGE SCALE GENOMIC DNA]</scope>
    <source>
        <strain evidence="6">SpSt-697</strain>
    </source>
</reference>
<dbReference type="Pfam" id="PF00185">
    <property type="entry name" value="OTCace"/>
    <property type="match status" value="1"/>
</dbReference>
<dbReference type="InterPro" id="IPR006132">
    <property type="entry name" value="Asp/Orn_carbamoyltranf_P-bd"/>
</dbReference>
<dbReference type="PRINTS" id="PR00100">
    <property type="entry name" value="AOTCASE"/>
</dbReference>
<evidence type="ECO:0000256" key="3">
    <source>
        <dbReference type="RuleBase" id="RU003634"/>
    </source>
</evidence>
<dbReference type="InterPro" id="IPR036901">
    <property type="entry name" value="Asp/Orn_carbamoylTrfase_sf"/>
</dbReference>
<dbReference type="EC" id="2.1.3.3" evidence="2"/>
<proteinExistence type="inferred from homology"/>
<dbReference type="NCBIfam" id="NF001986">
    <property type="entry name" value="PRK00779.1"/>
    <property type="match status" value="1"/>
</dbReference>
<dbReference type="InterPro" id="IPR006130">
    <property type="entry name" value="Asp/Orn_carbamoylTrfase"/>
</dbReference>
<evidence type="ECO:0000256" key="1">
    <source>
        <dbReference type="ARBA" id="ARBA00022679"/>
    </source>
</evidence>
<evidence type="ECO:0000313" key="6">
    <source>
        <dbReference type="EMBL" id="HGK63238.1"/>
    </source>
</evidence>
<dbReference type="GO" id="GO:0019240">
    <property type="term" value="P:citrulline biosynthetic process"/>
    <property type="evidence" value="ECO:0007669"/>
    <property type="project" value="TreeGrafter"/>
</dbReference>
<dbReference type="GO" id="GO:0004585">
    <property type="term" value="F:ornithine carbamoyltransferase activity"/>
    <property type="evidence" value="ECO:0007669"/>
    <property type="project" value="UniProtKB-UniRule"/>
</dbReference>
<dbReference type="PANTHER" id="PTHR45753:SF3">
    <property type="entry name" value="ORNITHINE TRANSCARBAMYLASE, MITOCHONDRIAL"/>
    <property type="match status" value="1"/>
</dbReference>
<feature type="domain" description="Aspartate/ornithine carbamoyltransferase carbamoyl-P binding" evidence="5">
    <location>
        <begin position="3"/>
        <end position="143"/>
    </location>
</feature>
<dbReference type="GO" id="GO:0042450">
    <property type="term" value="P:L-arginine biosynthetic process via ornithine"/>
    <property type="evidence" value="ECO:0007669"/>
    <property type="project" value="UniProtKB-UniRule"/>
</dbReference>
<sequence length="309" mass="35847">MKKDFISLKDLDKKTIIFLFKKTKTYKKIFKKKKWLNLLKGKIGVLLFEKPSLRTRVTFETALKQLGGESIYLAPTDVQMGKRESVKDIAKNLSRWVDLIIVRTFSHNITKELKESATIPVINALDDYEHPCQALADYYTIWEREKNLEKIKLGFIGDGNNVCHSLMLGAKILGIEMMVATPKGYEPDKEIIEFSKDFVSLTNEPEEVVKTCDYLYTDVWVSMGQESERERRLKDFQGFQINKELLKLAKKEYKIMHCLPAHRGEEITDDVLDSENSIVLDQAENRLHIQRTLILYLLNLIKIPSTIKK</sequence>
<dbReference type="Pfam" id="PF02729">
    <property type="entry name" value="OTCace_N"/>
    <property type="match status" value="1"/>
</dbReference>
<feature type="domain" description="Aspartate/ornithine carbamoyltransferase Asp/Orn-binding" evidence="4">
    <location>
        <begin position="150"/>
        <end position="296"/>
    </location>
</feature>
<comment type="similarity">
    <text evidence="3">Belongs to the aspartate/ornithine carbamoyltransferase superfamily.</text>
</comment>
<gene>
    <name evidence="6" type="primary">argF</name>
    <name evidence="6" type="ORF">ENU74_01375</name>
</gene>
<accession>A0A7V3ZUC2</accession>
<dbReference type="FunFam" id="3.40.50.1370:FF:000008">
    <property type="entry name" value="Ornithine carbamoyltransferase"/>
    <property type="match status" value="1"/>
</dbReference>
<dbReference type="InterPro" id="IPR006131">
    <property type="entry name" value="Asp_carbamoyltransf_Asp/Orn-bd"/>
</dbReference>
<dbReference type="GO" id="GO:0016597">
    <property type="term" value="F:amino acid binding"/>
    <property type="evidence" value="ECO:0007669"/>
    <property type="project" value="InterPro"/>
</dbReference>